<proteinExistence type="predicted"/>
<protein>
    <submittedName>
        <fullName evidence="3">Uncharacterized protein</fullName>
    </submittedName>
</protein>
<evidence type="ECO:0000313" key="3">
    <source>
        <dbReference type="EMBL" id="GLR91967.1"/>
    </source>
</evidence>
<gene>
    <name evidence="3" type="ORF">GCM10007857_86850</name>
</gene>
<comment type="caution">
    <text evidence="3">The sequence shown here is derived from an EMBL/GenBank/DDBJ whole genome shotgun (WGS) entry which is preliminary data.</text>
</comment>
<feature type="transmembrane region" description="Helical" evidence="2">
    <location>
        <begin position="22"/>
        <end position="45"/>
    </location>
</feature>
<evidence type="ECO:0000256" key="1">
    <source>
        <dbReference type="SAM" id="MobiDB-lite"/>
    </source>
</evidence>
<organism evidence="3 4">
    <name type="scientific">Bradyrhizobium iriomotense</name>
    <dbReference type="NCBI Taxonomy" id="441950"/>
    <lineage>
        <taxon>Bacteria</taxon>
        <taxon>Pseudomonadati</taxon>
        <taxon>Pseudomonadota</taxon>
        <taxon>Alphaproteobacteria</taxon>
        <taxon>Hyphomicrobiales</taxon>
        <taxon>Nitrobacteraceae</taxon>
        <taxon>Bradyrhizobium</taxon>
    </lineage>
</organism>
<evidence type="ECO:0000256" key="2">
    <source>
        <dbReference type="SAM" id="Phobius"/>
    </source>
</evidence>
<dbReference type="Proteomes" id="UP001156905">
    <property type="component" value="Unassembled WGS sequence"/>
</dbReference>
<accession>A0ABQ6BIA0</accession>
<feature type="compositionally biased region" description="Basic residues" evidence="1">
    <location>
        <begin position="146"/>
        <end position="165"/>
    </location>
</feature>
<keyword evidence="2" id="KW-0472">Membrane</keyword>
<keyword evidence="2" id="KW-0812">Transmembrane</keyword>
<keyword evidence="2" id="KW-1133">Transmembrane helix</keyword>
<feature type="region of interest" description="Disordered" evidence="1">
    <location>
        <begin position="133"/>
        <end position="165"/>
    </location>
</feature>
<dbReference type="RefSeq" id="WP_284275798.1">
    <property type="nucleotide sequence ID" value="NZ_BSOW01000059.1"/>
</dbReference>
<feature type="compositionally biased region" description="Polar residues" evidence="1">
    <location>
        <begin position="133"/>
        <end position="145"/>
    </location>
</feature>
<evidence type="ECO:0000313" key="4">
    <source>
        <dbReference type="Proteomes" id="UP001156905"/>
    </source>
</evidence>
<keyword evidence="4" id="KW-1185">Reference proteome</keyword>
<dbReference type="EMBL" id="BSOW01000059">
    <property type="protein sequence ID" value="GLR91967.1"/>
    <property type="molecule type" value="Genomic_DNA"/>
</dbReference>
<name>A0ABQ6BIA0_9BRAD</name>
<sequence>MIDLATNDTRTSAFTRLGSQPIALTAATLLLLVTGVTSIAIWRVYTGATPEADRTVVSRQLQARAAQASEQLVEKTKGLEATQQESIDQLQMVQDQLLTVKRLLASQQADTKRLSEQVATLTESIDGLKQSYASAQAAETETPSVTRRKPARRHASLRKRSRSRS</sequence>
<reference evidence="4" key="1">
    <citation type="journal article" date="2019" name="Int. J. Syst. Evol. Microbiol.">
        <title>The Global Catalogue of Microorganisms (GCM) 10K type strain sequencing project: providing services to taxonomists for standard genome sequencing and annotation.</title>
        <authorList>
            <consortium name="The Broad Institute Genomics Platform"/>
            <consortium name="The Broad Institute Genome Sequencing Center for Infectious Disease"/>
            <person name="Wu L."/>
            <person name="Ma J."/>
        </authorList>
    </citation>
    <scope>NUCLEOTIDE SEQUENCE [LARGE SCALE GENOMIC DNA]</scope>
    <source>
        <strain evidence="4">NBRC 102520</strain>
    </source>
</reference>